<name>A0ABW8Z2U6_9FLAO</name>
<comment type="caution">
    <text evidence="1">The sequence shown here is derived from an EMBL/GenBank/DDBJ whole genome shotgun (WGS) entry which is preliminary data.</text>
</comment>
<dbReference type="NCBIfam" id="NF033708">
    <property type="entry name" value="T9SS_Cterm_ChiA"/>
    <property type="match status" value="1"/>
</dbReference>
<dbReference type="Proteomes" id="UP001629156">
    <property type="component" value="Unassembled WGS sequence"/>
</dbReference>
<dbReference type="EMBL" id="JBELPZ010000025">
    <property type="protein sequence ID" value="MFL9845925.1"/>
    <property type="molecule type" value="Genomic_DNA"/>
</dbReference>
<organism evidence="1 2">
    <name type="scientific">Flavobacterium rhizosphaerae</name>
    <dbReference type="NCBI Taxonomy" id="3163298"/>
    <lineage>
        <taxon>Bacteria</taxon>
        <taxon>Pseudomonadati</taxon>
        <taxon>Bacteroidota</taxon>
        <taxon>Flavobacteriia</taxon>
        <taxon>Flavobacteriales</taxon>
        <taxon>Flavobacteriaceae</taxon>
        <taxon>Flavobacterium</taxon>
    </lineage>
</organism>
<accession>A0ABW8Z2U6</accession>
<proteinExistence type="predicted"/>
<gene>
    <name evidence="1" type="ORF">ABS766_16000</name>
</gene>
<evidence type="ECO:0000313" key="2">
    <source>
        <dbReference type="Proteomes" id="UP001629156"/>
    </source>
</evidence>
<reference evidence="1 2" key="1">
    <citation type="submission" date="2024-06" db="EMBL/GenBank/DDBJ databases">
        <authorList>
            <person name="Kaempfer P."/>
            <person name="Viver T."/>
        </authorList>
    </citation>
    <scope>NUCLEOTIDE SEQUENCE [LARGE SCALE GENOMIC DNA]</scope>
    <source>
        <strain evidence="1 2">ST-119</strain>
    </source>
</reference>
<keyword evidence="2" id="KW-1185">Reference proteome</keyword>
<evidence type="ECO:0000313" key="1">
    <source>
        <dbReference type="EMBL" id="MFL9845925.1"/>
    </source>
</evidence>
<protein>
    <submittedName>
        <fullName evidence="1">T9SS sorting signal type C domain-containing protein</fullName>
    </submittedName>
</protein>
<sequence length="146" mass="17130">MQKTQEIIRWKYIKKTVCLPMGRIYVKDKLAGVVHELTESNYQFTTESGEFDDRFEIVYQTESLSTKYLDNKHIIFIYKNNNTINIDVTGAVINNVELYDIHGRKLYKEITINKTQHVIREISPQQQLLLVSVTTNKGQTVKKIIY</sequence>